<evidence type="ECO:0000313" key="3">
    <source>
        <dbReference type="Proteomes" id="UP000799750"/>
    </source>
</evidence>
<sequence length="171" mass="18016">MYLSKSRDSKMLSLFQVLLFALTASAFPLSPGVLSPFILNISKRSCTSFSYATRITCAHHTTSLKTAREAIAAACEVVSGCTPGASPYPFGAGVAGNATTGGSVTAMVNIGEHCIDGVTLLSPKRCRSDFESFISAQCGDGALGKDRFACEWFLSSDPLSVVERDLTLISS</sequence>
<gene>
    <name evidence="2" type="ORF">BU16DRAFT_325405</name>
</gene>
<organism evidence="2 3">
    <name type="scientific">Lophium mytilinum</name>
    <dbReference type="NCBI Taxonomy" id="390894"/>
    <lineage>
        <taxon>Eukaryota</taxon>
        <taxon>Fungi</taxon>
        <taxon>Dikarya</taxon>
        <taxon>Ascomycota</taxon>
        <taxon>Pezizomycotina</taxon>
        <taxon>Dothideomycetes</taxon>
        <taxon>Pleosporomycetidae</taxon>
        <taxon>Mytilinidiales</taxon>
        <taxon>Mytilinidiaceae</taxon>
        <taxon>Lophium</taxon>
    </lineage>
</organism>
<reference evidence="2" key="1">
    <citation type="journal article" date="2020" name="Stud. Mycol.">
        <title>101 Dothideomycetes genomes: a test case for predicting lifestyles and emergence of pathogens.</title>
        <authorList>
            <person name="Haridas S."/>
            <person name="Albert R."/>
            <person name="Binder M."/>
            <person name="Bloem J."/>
            <person name="Labutti K."/>
            <person name="Salamov A."/>
            <person name="Andreopoulos B."/>
            <person name="Baker S."/>
            <person name="Barry K."/>
            <person name="Bills G."/>
            <person name="Bluhm B."/>
            <person name="Cannon C."/>
            <person name="Castanera R."/>
            <person name="Culley D."/>
            <person name="Daum C."/>
            <person name="Ezra D."/>
            <person name="Gonzalez J."/>
            <person name="Henrissat B."/>
            <person name="Kuo A."/>
            <person name="Liang C."/>
            <person name="Lipzen A."/>
            <person name="Lutzoni F."/>
            <person name="Magnuson J."/>
            <person name="Mondo S."/>
            <person name="Nolan M."/>
            <person name="Ohm R."/>
            <person name="Pangilinan J."/>
            <person name="Park H.-J."/>
            <person name="Ramirez L."/>
            <person name="Alfaro M."/>
            <person name="Sun H."/>
            <person name="Tritt A."/>
            <person name="Yoshinaga Y."/>
            <person name="Zwiers L.-H."/>
            <person name="Turgeon B."/>
            <person name="Goodwin S."/>
            <person name="Spatafora J."/>
            <person name="Crous P."/>
            <person name="Grigoriev I."/>
        </authorList>
    </citation>
    <scope>NUCLEOTIDE SEQUENCE</scope>
    <source>
        <strain evidence="2">CBS 269.34</strain>
    </source>
</reference>
<protein>
    <recommendedName>
        <fullName evidence="4">Cyanovirin-N domain-containing protein</fullName>
    </recommendedName>
</protein>
<name>A0A6A6R1R4_9PEZI</name>
<dbReference type="Proteomes" id="UP000799750">
    <property type="component" value="Unassembled WGS sequence"/>
</dbReference>
<keyword evidence="1" id="KW-0732">Signal</keyword>
<dbReference type="AlphaFoldDB" id="A0A6A6R1R4"/>
<feature type="signal peptide" evidence="1">
    <location>
        <begin position="1"/>
        <end position="26"/>
    </location>
</feature>
<dbReference type="EMBL" id="MU004186">
    <property type="protein sequence ID" value="KAF2497783.1"/>
    <property type="molecule type" value="Genomic_DNA"/>
</dbReference>
<evidence type="ECO:0008006" key="4">
    <source>
        <dbReference type="Google" id="ProtNLM"/>
    </source>
</evidence>
<proteinExistence type="predicted"/>
<feature type="chain" id="PRO_5025553782" description="Cyanovirin-N domain-containing protein" evidence="1">
    <location>
        <begin position="27"/>
        <end position="171"/>
    </location>
</feature>
<accession>A0A6A6R1R4</accession>
<keyword evidence="3" id="KW-1185">Reference proteome</keyword>
<dbReference type="OrthoDB" id="10411382at2759"/>
<evidence type="ECO:0000256" key="1">
    <source>
        <dbReference type="SAM" id="SignalP"/>
    </source>
</evidence>
<evidence type="ECO:0000313" key="2">
    <source>
        <dbReference type="EMBL" id="KAF2497783.1"/>
    </source>
</evidence>